<dbReference type="STRING" id="1121306.SAMN02745196_01719"/>
<evidence type="ECO:0000313" key="1">
    <source>
        <dbReference type="EMBL" id="SHH88328.1"/>
    </source>
</evidence>
<dbReference type="Proteomes" id="UP000184526">
    <property type="component" value="Unassembled WGS sequence"/>
</dbReference>
<dbReference type="OrthoDB" id="9802055at2"/>
<sequence>MEQINELIKDGYVKLLGESLQEACNNWLEAWKILKEKAIADEVKDIEYFDENFKGYEKLSAWCQDLEMELENAAVENSEFWNKRINYCKEFMETLPETDEFTIMNMKLAIGESLFESGKVEEADKIFMDASKEYEDSVWPNLKWADCYWLSNIIATKRELLDLDKAEKLYKEALGRDEQDQFIIEGRLEELQETKEELNQ</sequence>
<dbReference type="RefSeq" id="WP_072831616.1">
    <property type="nucleotide sequence ID" value="NZ_FQXP01000006.1"/>
</dbReference>
<proteinExistence type="predicted"/>
<dbReference type="EMBL" id="FQXP01000006">
    <property type="protein sequence ID" value="SHH88328.1"/>
    <property type="molecule type" value="Genomic_DNA"/>
</dbReference>
<protein>
    <recommendedName>
        <fullName evidence="3">Tetratricopeptide repeat-containing protein</fullName>
    </recommendedName>
</protein>
<dbReference type="InterPro" id="IPR011990">
    <property type="entry name" value="TPR-like_helical_dom_sf"/>
</dbReference>
<evidence type="ECO:0000313" key="2">
    <source>
        <dbReference type="Proteomes" id="UP000184526"/>
    </source>
</evidence>
<dbReference type="AlphaFoldDB" id="A0A1M5WLI9"/>
<organism evidence="1 2">
    <name type="scientific">Clostridium collagenovorans DSM 3089</name>
    <dbReference type="NCBI Taxonomy" id="1121306"/>
    <lineage>
        <taxon>Bacteria</taxon>
        <taxon>Bacillati</taxon>
        <taxon>Bacillota</taxon>
        <taxon>Clostridia</taxon>
        <taxon>Eubacteriales</taxon>
        <taxon>Clostridiaceae</taxon>
        <taxon>Clostridium</taxon>
    </lineage>
</organism>
<gene>
    <name evidence="1" type="ORF">SAMN02745196_01719</name>
</gene>
<reference evidence="1 2" key="1">
    <citation type="submission" date="2016-11" db="EMBL/GenBank/DDBJ databases">
        <authorList>
            <person name="Jaros S."/>
            <person name="Januszkiewicz K."/>
            <person name="Wedrychowicz H."/>
        </authorList>
    </citation>
    <scope>NUCLEOTIDE SEQUENCE [LARGE SCALE GENOMIC DNA]</scope>
    <source>
        <strain evidence="1 2">DSM 3089</strain>
    </source>
</reference>
<dbReference type="Gene3D" id="1.25.40.10">
    <property type="entry name" value="Tetratricopeptide repeat domain"/>
    <property type="match status" value="1"/>
</dbReference>
<keyword evidence="2" id="KW-1185">Reference proteome</keyword>
<evidence type="ECO:0008006" key="3">
    <source>
        <dbReference type="Google" id="ProtNLM"/>
    </source>
</evidence>
<accession>A0A1M5WLI9</accession>
<name>A0A1M5WLI9_9CLOT</name>